<dbReference type="KEGG" id="bfn:OI25_7692"/>
<accession>A0AAU8T5V8</accession>
<protein>
    <submittedName>
        <fullName evidence="1">Uncharacterized protein</fullName>
    </submittedName>
</protein>
<dbReference type="AlphaFoldDB" id="A0AAU8T5V8"/>
<evidence type="ECO:0000313" key="1">
    <source>
        <dbReference type="EMBL" id="AJZ56918.1"/>
    </source>
</evidence>
<name>A0AAU8T5V8_9BURK</name>
<reference evidence="1 2" key="1">
    <citation type="journal article" date="2015" name="Genome Announc.">
        <title>Complete genome sequences for 59 burkholderia isolates, both pathogenic and near neighbor.</title>
        <authorList>
            <person name="Johnson S.L."/>
            <person name="Bishop-Lilly K.A."/>
            <person name="Ladner J.T."/>
            <person name="Daligault H.E."/>
            <person name="Davenport K.W."/>
            <person name="Jaissle J."/>
            <person name="Frey K.G."/>
            <person name="Koroleva G.I."/>
            <person name="Bruce D.C."/>
            <person name="Coyne S.R."/>
            <person name="Broomall S.M."/>
            <person name="Li P.E."/>
            <person name="Teshima H."/>
            <person name="Gibbons H.S."/>
            <person name="Palacios G.F."/>
            <person name="Rosenzweig C.N."/>
            <person name="Redden C.L."/>
            <person name="Xu Y."/>
            <person name="Minogue T.D."/>
            <person name="Chain P.S."/>
        </authorList>
    </citation>
    <scope>NUCLEOTIDE SEQUENCE [LARGE SCALE GENOMIC DNA]</scope>
    <source>
        <strain evidence="1 2">ATCC BAA-463</strain>
    </source>
</reference>
<dbReference type="EMBL" id="CP010025">
    <property type="protein sequence ID" value="AJZ56918.1"/>
    <property type="molecule type" value="Genomic_DNA"/>
</dbReference>
<organism evidence="1 2">
    <name type="scientific">Paraburkholderia fungorum</name>
    <dbReference type="NCBI Taxonomy" id="134537"/>
    <lineage>
        <taxon>Bacteria</taxon>
        <taxon>Pseudomonadati</taxon>
        <taxon>Pseudomonadota</taxon>
        <taxon>Betaproteobacteria</taxon>
        <taxon>Burkholderiales</taxon>
        <taxon>Burkholderiaceae</taxon>
        <taxon>Paraburkholderia</taxon>
    </lineage>
</organism>
<sequence length="39" mass="4207">MLQPVVGPVDSLSSRESKQGRTGLLLTDIHTGINDAWLT</sequence>
<dbReference type="Proteomes" id="UP000032614">
    <property type="component" value="Chromosome 3"/>
</dbReference>
<gene>
    <name evidence="1" type="ORF">OI25_7692</name>
</gene>
<proteinExistence type="predicted"/>
<evidence type="ECO:0000313" key="2">
    <source>
        <dbReference type="Proteomes" id="UP000032614"/>
    </source>
</evidence>